<evidence type="ECO:0000256" key="4">
    <source>
        <dbReference type="ARBA" id="ARBA00022452"/>
    </source>
</evidence>
<dbReference type="Pfam" id="PF13609">
    <property type="entry name" value="Porin_4"/>
    <property type="match status" value="1"/>
</dbReference>
<keyword evidence="7" id="KW-0406">Ion transport</keyword>
<dbReference type="CDD" id="cd00342">
    <property type="entry name" value="gram_neg_porins"/>
    <property type="match status" value="1"/>
</dbReference>
<evidence type="ECO:0000256" key="1">
    <source>
        <dbReference type="ARBA" id="ARBA00004571"/>
    </source>
</evidence>
<organism evidence="13 14">
    <name type="scientific">Massilia antarctica</name>
    <dbReference type="NCBI Taxonomy" id="2765360"/>
    <lineage>
        <taxon>Bacteria</taxon>
        <taxon>Pseudomonadati</taxon>
        <taxon>Pseudomonadota</taxon>
        <taxon>Betaproteobacteria</taxon>
        <taxon>Burkholderiales</taxon>
        <taxon>Oxalobacteraceae</taxon>
        <taxon>Telluria group</taxon>
        <taxon>Massilia</taxon>
    </lineage>
</organism>
<evidence type="ECO:0000256" key="6">
    <source>
        <dbReference type="ARBA" id="ARBA00022729"/>
    </source>
</evidence>
<evidence type="ECO:0000256" key="10">
    <source>
        <dbReference type="ARBA" id="ARBA00023237"/>
    </source>
</evidence>
<keyword evidence="9" id="KW-0472">Membrane</keyword>
<evidence type="ECO:0000256" key="11">
    <source>
        <dbReference type="SAM" id="SignalP"/>
    </source>
</evidence>
<keyword evidence="14" id="KW-1185">Reference proteome</keyword>
<dbReference type="InterPro" id="IPR001702">
    <property type="entry name" value="Porin_Gram-ve"/>
</dbReference>
<comment type="subcellular location">
    <subcellularLocation>
        <location evidence="1">Cell outer membrane</location>
        <topology evidence="1">Multi-pass membrane protein</topology>
    </subcellularLocation>
</comment>
<dbReference type="PANTHER" id="PTHR34501:SF9">
    <property type="entry name" value="MAJOR OUTER MEMBRANE PROTEIN P.IA"/>
    <property type="match status" value="1"/>
</dbReference>
<dbReference type="RefSeq" id="WP_206087345.1">
    <property type="nucleotide sequence ID" value="NZ_CP065053.1"/>
</dbReference>
<gene>
    <name evidence="13" type="ORF">IV454_18965</name>
</gene>
<dbReference type="SUPFAM" id="SSF56935">
    <property type="entry name" value="Porins"/>
    <property type="match status" value="1"/>
</dbReference>
<dbReference type="PRINTS" id="PR00184">
    <property type="entry name" value="NEISSPPORIN"/>
</dbReference>
<dbReference type="InterPro" id="IPR050298">
    <property type="entry name" value="Gram-neg_bact_OMP"/>
</dbReference>
<evidence type="ECO:0000256" key="8">
    <source>
        <dbReference type="ARBA" id="ARBA00023114"/>
    </source>
</evidence>
<name>A0AA48W6K0_9BURK</name>
<evidence type="ECO:0000256" key="7">
    <source>
        <dbReference type="ARBA" id="ARBA00023065"/>
    </source>
</evidence>
<evidence type="ECO:0000256" key="9">
    <source>
        <dbReference type="ARBA" id="ARBA00023136"/>
    </source>
</evidence>
<feature type="domain" description="Porin" evidence="12">
    <location>
        <begin position="7"/>
        <end position="315"/>
    </location>
</feature>
<evidence type="ECO:0000313" key="14">
    <source>
        <dbReference type="Proteomes" id="UP000662888"/>
    </source>
</evidence>
<proteinExistence type="predicted"/>
<dbReference type="InterPro" id="IPR002299">
    <property type="entry name" value="Porin_Neis"/>
</dbReference>
<dbReference type="Gene3D" id="2.40.160.10">
    <property type="entry name" value="Porin"/>
    <property type="match status" value="1"/>
</dbReference>
<evidence type="ECO:0000256" key="5">
    <source>
        <dbReference type="ARBA" id="ARBA00022692"/>
    </source>
</evidence>
<reference evidence="13 14" key="1">
    <citation type="submission" date="2020-11" db="EMBL/GenBank/DDBJ databases">
        <authorList>
            <person name="Sun Q."/>
        </authorList>
    </citation>
    <scope>NUCLEOTIDE SEQUENCE [LARGE SCALE GENOMIC DNA]</scope>
    <source>
        <strain evidence="13 14">P8398</strain>
    </source>
</reference>
<evidence type="ECO:0000256" key="3">
    <source>
        <dbReference type="ARBA" id="ARBA00022448"/>
    </source>
</evidence>
<dbReference type="PRINTS" id="PR00182">
    <property type="entry name" value="ECOLNEIPORIN"/>
</dbReference>
<keyword evidence="5" id="KW-0812">Transmembrane</keyword>
<evidence type="ECO:0000313" key="13">
    <source>
        <dbReference type="EMBL" id="QPI47666.1"/>
    </source>
</evidence>
<dbReference type="EMBL" id="CP065053">
    <property type="protein sequence ID" value="QPI47666.1"/>
    <property type="molecule type" value="Genomic_DNA"/>
</dbReference>
<keyword evidence="4" id="KW-1134">Transmembrane beta strand</keyword>
<evidence type="ECO:0000259" key="12">
    <source>
        <dbReference type="Pfam" id="PF13609"/>
    </source>
</evidence>
<comment type="subunit">
    <text evidence="2">Homotrimer.</text>
</comment>
<feature type="signal peptide" evidence="11">
    <location>
        <begin position="1"/>
        <end position="18"/>
    </location>
</feature>
<sequence length="347" mass="35725">MNRYVFAVCAIVCNVAMAQSSVTVYGVADAGIVAESGGPAGSVTKMVGGVEGGSRLGFRGTEDLGRGVAAIFALEMGINLDTGTSAQGGVLFGRQAFVGLSSPAGALTLGRQYTPLFLSLSAVDPFQAFSTAGSAANLMSNAGIRMNNTIKYASAPVNGFNGELAYGLGEVPGSSRVGRQLGAALGYVRGPLSLRLGYANVNSIPVGPAPMTTGKTTMLGGVYDFRVVKLSLGVASNKGTVNVNTRIDPNPAAKSRDTILGVTLPVGAGNIRASAVFKHDRSPTDRNARQLGAAYNYFISKRTDVYIAYARIHNDVLAGATGFYTVGNATEAGSGNKAFNLGMRHSF</sequence>
<dbReference type="PANTHER" id="PTHR34501">
    <property type="entry name" value="PROTEIN YDDL-RELATED"/>
    <property type="match status" value="1"/>
</dbReference>
<dbReference type="InterPro" id="IPR033900">
    <property type="entry name" value="Gram_neg_porin_domain"/>
</dbReference>
<dbReference type="InterPro" id="IPR023614">
    <property type="entry name" value="Porin_dom_sf"/>
</dbReference>
<keyword evidence="6 11" id="KW-0732">Signal</keyword>
<dbReference type="Proteomes" id="UP000662888">
    <property type="component" value="Chromosome"/>
</dbReference>
<keyword evidence="3" id="KW-0813">Transport</keyword>
<feature type="chain" id="PRO_5047393366" evidence="11">
    <location>
        <begin position="19"/>
        <end position="347"/>
    </location>
</feature>
<keyword evidence="8" id="KW-0626">Porin</keyword>
<protein>
    <submittedName>
        <fullName evidence="13">Porin</fullName>
    </submittedName>
</protein>
<evidence type="ECO:0000256" key="2">
    <source>
        <dbReference type="ARBA" id="ARBA00011233"/>
    </source>
</evidence>
<accession>A0AA48W6K0</accession>
<keyword evidence="10" id="KW-0998">Cell outer membrane</keyword>